<accession>A0A2W7I274</accession>
<protein>
    <submittedName>
        <fullName evidence="2">Uncharacterized protein</fullName>
    </submittedName>
</protein>
<proteinExistence type="predicted"/>
<dbReference type="Proteomes" id="UP000249688">
    <property type="component" value="Unassembled WGS sequence"/>
</dbReference>
<keyword evidence="3" id="KW-1185">Reference proteome</keyword>
<reference evidence="2 3" key="1">
    <citation type="submission" date="2018-06" db="EMBL/GenBank/DDBJ databases">
        <title>Genomic Encyclopedia of Archaeal and Bacterial Type Strains, Phase II (KMG-II): from individual species to whole genera.</title>
        <authorList>
            <person name="Goeker M."/>
        </authorList>
    </citation>
    <scope>NUCLEOTIDE SEQUENCE [LARGE SCALE GENOMIC DNA]</scope>
    <source>
        <strain evidence="2 3">DSM 24525</strain>
    </source>
</reference>
<evidence type="ECO:0000256" key="1">
    <source>
        <dbReference type="SAM" id="MobiDB-lite"/>
    </source>
</evidence>
<organism evidence="2 3">
    <name type="scientific">Humitalea rosea</name>
    <dbReference type="NCBI Taxonomy" id="990373"/>
    <lineage>
        <taxon>Bacteria</taxon>
        <taxon>Pseudomonadati</taxon>
        <taxon>Pseudomonadota</taxon>
        <taxon>Alphaproteobacteria</taxon>
        <taxon>Acetobacterales</taxon>
        <taxon>Roseomonadaceae</taxon>
        <taxon>Humitalea</taxon>
    </lineage>
</organism>
<name>A0A2W7I274_9PROT</name>
<comment type="caution">
    <text evidence="2">The sequence shown here is derived from an EMBL/GenBank/DDBJ whole genome shotgun (WGS) entry which is preliminary data.</text>
</comment>
<evidence type="ECO:0000313" key="3">
    <source>
        <dbReference type="Proteomes" id="UP000249688"/>
    </source>
</evidence>
<dbReference type="AlphaFoldDB" id="A0A2W7I274"/>
<dbReference type="EMBL" id="QKYU01000029">
    <property type="protein sequence ID" value="PZW39355.1"/>
    <property type="molecule type" value="Genomic_DNA"/>
</dbReference>
<sequence length="387" mass="42700">MSQARGGVVIDPLDRPIKDLFQAPAGVLQQDIRARLCTNPMLIGLLRQGMSQGVGQEPILSSTRDKLITTLYFAHMPPGQFEPKLPGPTFAELLQTTIRAFNVLRTPGQIALIDALQKRIVDCLLATTPAETMTERDGDVTAASQPLPSSLRPLNPDAENVVPRQRTATAWATHGIGYRVEGSKTAGNDDLPRILREGCQPLSHSPALLLKLRGWVVLGTHIAQRDRVFLWYLNRDVLNETGTCIARSLMGATALPTRDTESAAEGIAWHYLVATDCRGLKGVDTEKWQMDFGRPAEGSTSIAFHPPNVWRPGEKAFLGISAPRVLGWVKLMRRAGGDDGGWRFMLPETTWNWLNKPDDTRAAFLEAELAAWKAGQWYRVDAAYDFA</sequence>
<dbReference type="OrthoDB" id="9255730at2"/>
<feature type="region of interest" description="Disordered" evidence="1">
    <location>
        <begin position="134"/>
        <end position="158"/>
    </location>
</feature>
<evidence type="ECO:0000313" key="2">
    <source>
        <dbReference type="EMBL" id="PZW39355.1"/>
    </source>
</evidence>
<dbReference type="RefSeq" id="WP_111400056.1">
    <property type="nucleotide sequence ID" value="NZ_QKYU01000029.1"/>
</dbReference>
<gene>
    <name evidence="2" type="ORF">C8P66_12925</name>
</gene>